<keyword evidence="10" id="KW-0106">Calcium</keyword>
<dbReference type="SMART" id="SM00575">
    <property type="entry name" value="ZnF_PMZ"/>
    <property type="match status" value="1"/>
</dbReference>
<feature type="compositionally biased region" description="Pro residues" evidence="14">
    <location>
        <begin position="261"/>
        <end position="272"/>
    </location>
</feature>
<evidence type="ECO:0000313" key="19">
    <source>
        <dbReference type="Proteomes" id="UP000284657"/>
    </source>
</evidence>
<evidence type="ECO:0000256" key="3">
    <source>
        <dbReference type="ARBA" id="ARBA00022487"/>
    </source>
</evidence>
<keyword evidence="4" id="KW-0119">Carbohydrate metabolism</keyword>
<keyword evidence="4" id="KW-0858">Xylan degradation</keyword>
<protein>
    <recommendedName>
        <fullName evidence="2">feruloyl esterase</fullName>
        <ecNumber evidence="2">3.1.1.73</ecNumber>
    </recommendedName>
</protein>
<dbReference type="GO" id="GO:0045493">
    <property type="term" value="P:xylan catabolic process"/>
    <property type="evidence" value="ECO:0007669"/>
    <property type="project" value="UniProtKB-KW"/>
</dbReference>
<dbReference type="InterPro" id="IPR011118">
    <property type="entry name" value="Tannase/feruloyl_esterase"/>
</dbReference>
<keyword evidence="9" id="KW-0862">Zinc</keyword>
<reference evidence="18 19" key="1">
    <citation type="submission" date="2018-07" db="EMBL/GenBank/DDBJ databases">
        <title>Genome sequencing of oomycete isolates from Chile give support for New Zealand origin for Phytophthora kernoviae and make available the first Nothophytophthora sp. genome.</title>
        <authorList>
            <person name="Studholme D.J."/>
            <person name="Sanfuentes E."/>
            <person name="Panda P."/>
            <person name="Hill R."/>
            <person name="Sambles C."/>
            <person name="Grant M."/>
            <person name="Williams N.M."/>
            <person name="Mcdougal R.L."/>
        </authorList>
    </citation>
    <scope>NUCLEOTIDE SEQUENCE [LARGE SCALE GENOMIC DNA]</scope>
    <source>
        <strain evidence="17">Chile6</strain>
        <strain evidence="16">Chile7</strain>
    </source>
</reference>
<evidence type="ECO:0000313" key="16">
    <source>
        <dbReference type="EMBL" id="RLN46943.1"/>
    </source>
</evidence>
<evidence type="ECO:0000256" key="6">
    <source>
        <dbReference type="ARBA" id="ARBA00022729"/>
    </source>
</evidence>
<proteinExistence type="inferred from homology"/>
<dbReference type="EC" id="3.1.1.73" evidence="2"/>
<evidence type="ECO:0000256" key="5">
    <source>
        <dbReference type="ARBA" id="ARBA00022723"/>
    </source>
</evidence>
<evidence type="ECO:0000256" key="4">
    <source>
        <dbReference type="ARBA" id="ARBA00022651"/>
    </source>
</evidence>
<dbReference type="EMBL" id="MBDO02000382">
    <property type="protein sequence ID" value="RLN56183.1"/>
    <property type="molecule type" value="Genomic_DNA"/>
</dbReference>
<dbReference type="PROSITE" id="PS50966">
    <property type="entry name" value="ZF_SWIM"/>
    <property type="match status" value="1"/>
</dbReference>
<evidence type="ECO:0000313" key="18">
    <source>
        <dbReference type="Proteomes" id="UP000277300"/>
    </source>
</evidence>
<dbReference type="InterPro" id="IPR029058">
    <property type="entry name" value="AB_hydrolase_fold"/>
</dbReference>
<accession>A0A3F2RGD6</accession>
<dbReference type="PANTHER" id="PTHR33938">
    <property type="entry name" value="FERULOYL ESTERASE B-RELATED"/>
    <property type="match status" value="1"/>
</dbReference>
<dbReference type="Pfam" id="PF07519">
    <property type="entry name" value="Tannase"/>
    <property type="match status" value="2"/>
</dbReference>
<dbReference type="SUPFAM" id="SSF53474">
    <property type="entry name" value="alpha/beta-Hydrolases"/>
    <property type="match status" value="1"/>
</dbReference>
<dbReference type="Proteomes" id="UP000284657">
    <property type="component" value="Unassembled WGS sequence"/>
</dbReference>
<comment type="similarity">
    <text evidence="1">Belongs to the tannase family.</text>
</comment>
<gene>
    <name evidence="16" type="ORF">BBJ29_006371</name>
    <name evidence="17" type="ORF">BBP00_00008135</name>
</gene>
<dbReference type="AlphaFoldDB" id="A0A3F2RGD6"/>
<comment type="caution">
    <text evidence="17">The sequence shown here is derived from an EMBL/GenBank/DDBJ whole genome shotgun (WGS) entry which is preliminary data.</text>
</comment>
<dbReference type="GO" id="GO:0008270">
    <property type="term" value="F:zinc ion binding"/>
    <property type="evidence" value="ECO:0007669"/>
    <property type="project" value="UniProtKB-KW"/>
</dbReference>
<evidence type="ECO:0000256" key="14">
    <source>
        <dbReference type="SAM" id="MobiDB-lite"/>
    </source>
</evidence>
<keyword evidence="11" id="KW-1015">Disulfide bond</keyword>
<evidence type="ECO:0000256" key="12">
    <source>
        <dbReference type="ARBA" id="ARBA00034075"/>
    </source>
</evidence>
<evidence type="ECO:0000313" key="17">
    <source>
        <dbReference type="EMBL" id="RLN56183.1"/>
    </source>
</evidence>
<evidence type="ECO:0000256" key="11">
    <source>
        <dbReference type="ARBA" id="ARBA00023157"/>
    </source>
</evidence>
<dbReference type="OrthoDB" id="3039123at2759"/>
<evidence type="ECO:0000256" key="1">
    <source>
        <dbReference type="ARBA" id="ARBA00006249"/>
    </source>
</evidence>
<keyword evidence="5" id="KW-0479">Metal-binding</keyword>
<dbReference type="InterPro" id="IPR007527">
    <property type="entry name" value="Znf_SWIM"/>
</dbReference>
<dbReference type="Proteomes" id="UP000277300">
    <property type="component" value="Unassembled WGS sequence"/>
</dbReference>
<feature type="compositionally biased region" description="Pro residues" evidence="14">
    <location>
        <begin position="241"/>
        <end position="253"/>
    </location>
</feature>
<feature type="region of interest" description="Disordered" evidence="14">
    <location>
        <begin position="241"/>
        <end position="278"/>
    </location>
</feature>
<name>A0A3F2RGD6_9STRA</name>
<comment type="catalytic activity">
    <reaction evidence="12">
        <text>feruloyl-polysaccharide + H2O = ferulate + polysaccharide.</text>
        <dbReference type="EC" id="3.1.1.73"/>
    </reaction>
</comment>
<keyword evidence="8" id="KW-0378">Hydrolase</keyword>
<feature type="domain" description="SWIM-type" evidence="15">
    <location>
        <begin position="943"/>
        <end position="975"/>
    </location>
</feature>
<evidence type="ECO:0000259" key="15">
    <source>
        <dbReference type="PROSITE" id="PS50966"/>
    </source>
</evidence>
<evidence type="ECO:0000256" key="2">
    <source>
        <dbReference type="ARBA" id="ARBA00013091"/>
    </source>
</evidence>
<keyword evidence="4" id="KW-0624">Polysaccharide degradation</keyword>
<evidence type="ECO:0000256" key="7">
    <source>
        <dbReference type="ARBA" id="ARBA00022771"/>
    </source>
</evidence>
<dbReference type="Pfam" id="PF04434">
    <property type="entry name" value="SWIM"/>
    <property type="match status" value="1"/>
</dbReference>
<keyword evidence="7 13" id="KW-0863">Zinc-finger</keyword>
<dbReference type="GO" id="GO:0030600">
    <property type="term" value="F:feruloyl esterase activity"/>
    <property type="evidence" value="ECO:0007669"/>
    <property type="project" value="UniProtKB-EC"/>
</dbReference>
<dbReference type="EMBL" id="MBAD02002525">
    <property type="protein sequence ID" value="RLN46943.1"/>
    <property type="molecule type" value="Genomic_DNA"/>
</dbReference>
<evidence type="ECO:0000256" key="10">
    <source>
        <dbReference type="ARBA" id="ARBA00022837"/>
    </source>
</evidence>
<evidence type="ECO:0000256" key="13">
    <source>
        <dbReference type="PROSITE-ProRule" id="PRU00325"/>
    </source>
</evidence>
<evidence type="ECO:0000256" key="8">
    <source>
        <dbReference type="ARBA" id="ARBA00022801"/>
    </source>
</evidence>
<keyword evidence="6" id="KW-0732">Signal</keyword>
<keyword evidence="3" id="KW-0719">Serine esterase</keyword>
<organism evidence="17 18">
    <name type="scientific">Phytophthora kernoviae</name>
    <dbReference type="NCBI Taxonomy" id="325452"/>
    <lineage>
        <taxon>Eukaryota</taxon>
        <taxon>Sar</taxon>
        <taxon>Stramenopiles</taxon>
        <taxon>Oomycota</taxon>
        <taxon>Peronosporomycetes</taxon>
        <taxon>Peronosporales</taxon>
        <taxon>Peronosporaceae</taxon>
        <taxon>Phytophthora</taxon>
    </lineage>
</organism>
<dbReference type="PANTHER" id="PTHR33938:SF15">
    <property type="entry name" value="FERULOYL ESTERASE B-RELATED"/>
    <property type="match status" value="1"/>
</dbReference>
<evidence type="ECO:0000256" key="9">
    <source>
        <dbReference type="ARBA" id="ARBA00022833"/>
    </source>
</evidence>
<sequence length="1058" mass="116278">MRRDNVATDVIQDVPLSTPASEDHKVLDDSVTEQLDVVKPVVGCEALLGVDLSGITEEGNAAVTSAAETVHEGTLYCSVEGTLPTSIQWQVLLPVRTWTQRYMQIGCGGLCGNIRMQVNTAFGSRQVDGGEFVLAATDMGGGMDGKVFANNPGRRKSFAYSAHHLTALVSKTLIQAYYGQKPCYSYFNGCSDGGREGVMEAIRYPNDFDGIIAGAPAMLFQFQNSLHHGWLVMSNIDGPMPELPPMRRGPPGGPSEHDPPGRGPPGHGPPGGGPTAIVTASKLPLLHDAVVRACDAQDGLVDGLLSEPRLCQFDPRELLCASATVDAAAVSVERHLSEEQQCLTEAEVEVIRKFYLGPVDPVTGRHLTVGQPQFGSEHAWEGVFVPSKQGEPVMSAFIALAALRYLIFEPNPPETYSLNDLEFTEATVDLLRSRHPLLDATSPDLAAFKAAGGKLILWHGWSDEHISPRTTIAYHEALQKQMGGADQVAEFERLYLLPGVQHCGHGDGMAAIDLVTPLLEWVEQGRAPHEILTSTDLDQRPWMSVAPVVARSRPVFPYPSLAKYAGQGDVNDAVNFVEGVPLYTAPTAAWAGQNFFDAYVPRTERNGIAEPDVVESMQKLPGYLMQLQGLNAHVASIIDTENSQSAQSAADGETRTQTTSGMRFLRALLALDPTGVWNDQGVLGVDSVEMQHSSYNGTLLVLIGRDGNLKPLIHAAALVPKESVEHCTWFLEKLIAHGFPLRRFPMVINGRGALGTACTQMHVPHVMMCTRHLLEGMREGKGVELQPEDEALVWQAQRAEAESEYLVAVAQLSRQNEEAANYIRALEPIRWCLYPYLAMRKMYGWQTTRYEELDLGTQSLGLTLATTQLPYECLKSLSLVAMQATFQRHERATQWELEGRVVTPAAEKLMQEQAARVPQYSVCMSSAQLAFVWNTHNTQIRQRRVDLQHRTCTCARRLQWGIPCRHVLAALQKLGALHQAVEFFDECYLVRNYVSSFKGRALELPVEDTIARDPNMRPPLLVEKQPSNEFELGAEDSVARVISGSLDKLIFLLFKSPR</sequence>
<dbReference type="InterPro" id="IPR006564">
    <property type="entry name" value="Znf_PMZ"/>
</dbReference>